<dbReference type="PATRIC" id="fig|47770.28.peg.1149"/>
<evidence type="ECO:0000313" key="2">
    <source>
        <dbReference type="EMBL" id="KWU03253.1"/>
    </source>
</evidence>
<feature type="transmembrane region" description="Helical" evidence="1">
    <location>
        <begin position="100"/>
        <end position="122"/>
    </location>
</feature>
<dbReference type="RefSeq" id="WP_060462350.1">
    <property type="nucleotide sequence ID" value="NZ_AP025162.1"/>
</dbReference>
<dbReference type="Proteomes" id="UP000067598">
    <property type="component" value="Unassembled WGS sequence"/>
</dbReference>
<feature type="transmembrane region" description="Helical" evidence="1">
    <location>
        <begin position="162"/>
        <end position="180"/>
    </location>
</feature>
<feature type="transmembrane region" description="Helical" evidence="1">
    <location>
        <begin position="241"/>
        <end position="263"/>
    </location>
</feature>
<feature type="transmembrane region" description="Helical" evidence="1">
    <location>
        <begin position="200"/>
        <end position="221"/>
    </location>
</feature>
<keyword evidence="1" id="KW-0472">Membrane</keyword>
<reference evidence="2 3" key="1">
    <citation type="journal article" date="2016" name="Microbiology (Mosc.)">
        <title>Comparison of Lactobacillus crispatus isolates from Lactobacillus-dominated vaginal microbiomes with isolates from microbiomes containing bacterial vaginosis-associated bacteria.</title>
        <authorList>
            <person name="Abdelmaksoud A.A."/>
            <person name="Koparde V.N."/>
            <person name="Sheth N.U."/>
            <person name="Serrano M.G."/>
            <person name="Glascock A.L."/>
            <person name="Fettweis J.M."/>
            <person name="Strauss Iii J.F."/>
            <person name="Buck G.A."/>
            <person name="Jefferson K.K."/>
        </authorList>
    </citation>
    <scope>NUCLEOTIDE SEQUENCE [LARGE SCALE GENOMIC DNA]</scope>
    <source>
        <strain evidence="2 3">VMC3</strain>
    </source>
</reference>
<sequence>MTNFWTLFKQMWSQKRRFIYLVFLINICVVLFLSGYFLLFRNWGWLTNAPANNLGQFWRNNFAGITIYIDFAFCAITCWQNEKINLSQTWHLVASDERKTYLANNFSSLVACGYFFLLQQIVNTLLLIPSFGAGSFAQAFREFGLYPTKMISGVESVNNQMLIFRWIFIVLIILFIYFFVSFANFISRVITDFLPFKSTLWARLLIIAILVIVAVYCGIIFMSRLNGFIDKRPALQVTDPIWLNDLCLFAVSFILGILNLILVKRFAEAKGINY</sequence>
<dbReference type="AlphaFoldDB" id="A0A109DD65"/>
<organism evidence="2 3">
    <name type="scientific">Lactobacillus crispatus</name>
    <dbReference type="NCBI Taxonomy" id="47770"/>
    <lineage>
        <taxon>Bacteria</taxon>
        <taxon>Bacillati</taxon>
        <taxon>Bacillota</taxon>
        <taxon>Bacilli</taxon>
        <taxon>Lactobacillales</taxon>
        <taxon>Lactobacillaceae</taxon>
        <taxon>Lactobacillus</taxon>
    </lineage>
</organism>
<accession>A0A109DD65</accession>
<feature type="transmembrane region" description="Helical" evidence="1">
    <location>
        <begin position="18"/>
        <end position="40"/>
    </location>
</feature>
<keyword evidence="1" id="KW-1133">Transmembrane helix</keyword>
<gene>
    <name evidence="2" type="ORF">AEL95_08375</name>
</gene>
<proteinExistence type="predicted"/>
<evidence type="ECO:0000313" key="3">
    <source>
        <dbReference type="Proteomes" id="UP000067598"/>
    </source>
</evidence>
<comment type="caution">
    <text evidence="2">The sequence shown here is derived from an EMBL/GenBank/DDBJ whole genome shotgun (WGS) entry which is preliminary data.</text>
</comment>
<protein>
    <submittedName>
        <fullName evidence="2">Uncharacterized protein</fullName>
    </submittedName>
</protein>
<evidence type="ECO:0000256" key="1">
    <source>
        <dbReference type="SAM" id="Phobius"/>
    </source>
</evidence>
<keyword evidence="1" id="KW-0812">Transmembrane</keyword>
<feature type="transmembrane region" description="Helical" evidence="1">
    <location>
        <begin position="60"/>
        <end position="79"/>
    </location>
</feature>
<name>A0A109DD65_9LACO</name>
<dbReference type="EMBL" id="LJGP01000036">
    <property type="protein sequence ID" value="KWU03253.1"/>
    <property type="molecule type" value="Genomic_DNA"/>
</dbReference>